<dbReference type="Gramene" id="TraesNOR3B03G01695390.1">
    <property type="protein sequence ID" value="TraesNOR3B03G01695390.1"/>
    <property type="gene ID" value="TraesNOR3B03G01695390"/>
</dbReference>
<dbReference type="Proteomes" id="UP000019116">
    <property type="component" value="Chromosome 3B"/>
</dbReference>
<name>A0A077RS71_WHEAT</name>
<evidence type="ECO:0000256" key="1">
    <source>
        <dbReference type="ARBA" id="ARBA00022722"/>
    </source>
</evidence>
<dbReference type="InterPro" id="IPR051132">
    <property type="entry name" value="3-5_Exonuclease_domain"/>
</dbReference>
<dbReference type="InterPro" id="IPR036397">
    <property type="entry name" value="RNaseH_sf"/>
</dbReference>
<dbReference type="HOGENOM" id="CLU_049674_6_0_1"/>
<organism evidence="5">
    <name type="scientific">Triticum aestivum</name>
    <name type="common">Wheat</name>
    <dbReference type="NCBI Taxonomy" id="4565"/>
    <lineage>
        <taxon>Eukaryota</taxon>
        <taxon>Viridiplantae</taxon>
        <taxon>Streptophyta</taxon>
        <taxon>Embryophyta</taxon>
        <taxon>Tracheophyta</taxon>
        <taxon>Spermatophyta</taxon>
        <taxon>Magnoliopsida</taxon>
        <taxon>Liliopsida</taxon>
        <taxon>Poales</taxon>
        <taxon>Poaceae</taxon>
        <taxon>BOP clade</taxon>
        <taxon>Pooideae</taxon>
        <taxon>Triticodae</taxon>
        <taxon>Triticeae</taxon>
        <taxon>Triticinae</taxon>
        <taxon>Triticum</taxon>
    </lineage>
</organism>
<dbReference type="SMR" id="A0A077RS71"/>
<feature type="compositionally biased region" description="Basic and acidic residues" evidence="3">
    <location>
        <begin position="12"/>
        <end position="22"/>
    </location>
</feature>
<dbReference type="Gene3D" id="3.30.420.10">
    <property type="entry name" value="Ribonuclease H-like superfamily/Ribonuclease H"/>
    <property type="match status" value="1"/>
</dbReference>
<feature type="region of interest" description="Disordered" evidence="3">
    <location>
        <begin position="1"/>
        <end position="22"/>
    </location>
</feature>
<dbReference type="OrthoDB" id="446462at2759"/>
<dbReference type="GO" id="GO:0008408">
    <property type="term" value="F:3'-5' exonuclease activity"/>
    <property type="evidence" value="ECO:0000318"/>
    <property type="project" value="GO_Central"/>
</dbReference>
<dbReference type="PANTHER" id="PTHR13620">
    <property type="entry name" value="3-5 EXONUCLEASE"/>
    <property type="match status" value="1"/>
</dbReference>
<dbReference type="Gramene" id="TraesMAC3B03G01672560.1">
    <property type="protein sequence ID" value="TraesMAC3B03G01672560.1"/>
    <property type="gene ID" value="TraesMAC3B03G01672560"/>
</dbReference>
<evidence type="ECO:0000256" key="2">
    <source>
        <dbReference type="ARBA" id="ARBA00022801"/>
    </source>
</evidence>
<keyword evidence="1" id="KW-0540">Nuclease</keyword>
<evidence type="ECO:0000259" key="4">
    <source>
        <dbReference type="Pfam" id="PF01612"/>
    </source>
</evidence>
<dbReference type="EnsemblPlants" id="TraesCS3B02G301600.1">
    <property type="protein sequence ID" value="TraesCS3B02G301600.1"/>
    <property type="gene ID" value="TraesCS3B02G301600"/>
</dbReference>
<proteinExistence type="predicted"/>
<dbReference type="Gramene" id="TraesCS3B02G301600.1">
    <property type="protein sequence ID" value="TraesCS3B02G301600.1"/>
    <property type="gene ID" value="TraesCS3B02G301600"/>
</dbReference>
<dbReference type="PANTHER" id="PTHR13620:SF75">
    <property type="entry name" value="UBIQUITIN-LIKE DOMAIN-CONTAINING PROTEIN"/>
    <property type="match status" value="1"/>
</dbReference>
<evidence type="ECO:0000256" key="3">
    <source>
        <dbReference type="SAM" id="MobiDB-lite"/>
    </source>
</evidence>
<dbReference type="Gramene" id="TraesARI3B03G01695940.1">
    <property type="protein sequence ID" value="TraesARI3B03G01695940.1"/>
    <property type="gene ID" value="TraesARI3B03G01695940"/>
</dbReference>
<keyword evidence="6" id="KW-1185">Reference proteome</keyword>
<dbReference type="GO" id="GO:0005737">
    <property type="term" value="C:cytoplasm"/>
    <property type="evidence" value="ECO:0000318"/>
    <property type="project" value="GO_Central"/>
</dbReference>
<dbReference type="Gramene" id="TraesNORUn03G04683610.1">
    <property type="protein sequence ID" value="TraesNORUn03G04683610.1"/>
    <property type="gene ID" value="TraesNORUn03G04683610"/>
</dbReference>
<dbReference type="GO" id="GO:0003676">
    <property type="term" value="F:nucleic acid binding"/>
    <property type="evidence" value="ECO:0007669"/>
    <property type="project" value="InterPro"/>
</dbReference>
<protein>
    <recommendedName>
        <fullName evidence="4">3'-5' exonuclease domain-containing protein</fullName>
    </recommendedName>
</protein>
<reference evidence="5" key="2">
    <citation type="submission" date="2018-10" db="UniProtKB">
        <authorList>
            <consortium name="EnsemblPlants"/>
        </authorList>
    </citation>
    <scope>IDENTIFICATION</scope>
</reference>
<dbReference type="STRING" id="4565.A0A077RS71"/>
<evidence type="ECO:0000313" key="6">
    <source>
        <dbReference type="Proteomes" id="UP000019116"/>
    </source>
</evidence>
<dbReference type="GO" id="GO:0005634">
    <property type="term" value="C:nucleus"/>
    <property type="evidence" value="ECO:0000318"/>
    <property type="project" value="GO_Central"/>
</dbReference>
<evidence type="ECO:0000313" key="5">
    <source>
        <dbReference type="EnsemblPlants" id="TraesCS3B02G301600.1"/>
    </source>
</evidence>
<reference evidence="5" key="1">
    <citation type="submission" date="2018-08" db="EMBL/GenBank/DDBJ databases">
        <authorList>
            <person name="Rossello M."/>
        </authorList>
    </citation>
    <scope>NUCLEOTIDE SEQUENCE [LARGE SCALE GENOMIC DNA]</scope>
    <source>
        <strain evidence="5">cv. Chinese Spring</strain>
    </source>
</reference>
<dbReference type="GO" id="GO:0006139">
    <property type="term" value="P:nucleobase-containing compound metabolic process"/>
    <property type="evidence" value="ECO:0007669"/>
    <property type="project" value="InterPro"/>
</dbReference>
<dbReference type="InterPro" id="IPR012337">
    <property type="entry name" value="RNaseH-like_sf"/>
</dbReference>
<dbReference type="Gramene" id="TraesCS3B03G0776600.1">
    <property type="protein sequence ID" value="TraesCS3B03G0776600.1.CDS"/>
    <property type="gene ID" value="TraesCS3B03G0776600"/>
</dbReference>
<dbReference type="OMA" id="NNIMTGW"/>
<accession>A0A077RS71</accession>
<feature type="domain" description="3'-5' exonuclease" evidence="4">
    <location>
        <begin position="44"/>
        <end position="217"/>
    </location>
</feature>
<keyword evidence="2" id="KW-0378">Hydrolase</keyword>
<dbReference type="InterPro" id="IPR002562">
    <property type="entry name" value="3'-5'_exonuclease_dom"/>
</dbReference>
<dbReference type="SUPFAM" id="SSF53098">
    <property type="entry name" value="Ribonuclease H-like"/>
    <property type="match status" value="1"/>
</dbReference>
<sequence>MAEESSAKRHHGETSDKSRTLKGVELHGKETLEIVCTSVPDKVDEMMSRLRMMGGGLYPSFIGVDVEYTSEDEPPQMAAVLHLCVEELCLVYQITAATKWPKRLKQFLQEEKLYTFAGFSIEGDKKMLNKSGLDINPNNFIDMQRKWKVPTTNKFYDSLVDVAAKVIHPFYKGMKQNINKEEDHKLCGTSPLPDNLIEYAGKDAYATYKSWKIINNIMTGWDISQEQEADPYYHCNFAG</sequence>
<dbReference type="Gramene" id="TraesROB_scaffold_026168_01G000100.1">
    <property type="protein sequence ID" value="TraesROB_scaffold_026168_01G000100.1"/>
    <property type="gene ID" value="TraesROB_scaffold_026168_01G000100"/>
</dbReference>
<dbReference type="AlphaFoldDB" id="A0A077RS71"/>
<dbReference type="Pfam" id="PF01612">
    <property type="entry name" value="DNA_pol_A_exo1"/>
    <property type="match status" value="1"/>
</dbReference>
<dbReference type="Gramene" id="TraesJUL3B03G01685750.1">
    <property type="protein sequence ID" value="TraesJUL3B03G01685750.1"/>
    <property type="gene ID" value="TraesJUL3B03G01685750"/>
</dbReference>